<reference evidence="9 10" key="1">
    <citation type="submission" date="2024-06" db="EMBL/GenBank/DDBJ databases">
        <title>Genomic Encyclopedia of Type Strains, Phase IV (KMG-IV): sequencing the most valuable type-strain genomes for metagenomic binning, comparative biology and taxonomic classification.</title>
        <authorList>
            <person name="Goeker M."/>
        </authorList>
    </citation>
    <scope>NUCLEOTIDE SEQUENCE [LARGE SCALE GENOMIC DNA]</scope>
    <source>
        <strain evidence="9 10">DSM 17809</strain>
    </source>
</reference>
<evidence type="ECO:0000256" key="5">
    <source>
        <dbReference type="ARBA" id="ARBA00022989"/>
    </source>
</evidence>
<keyword evidence="6 7" id="KW-0472">Membrane</keyword>
<comment type="similarity">
    <text evidence="2 7">Belongs to the MgtC/SapB family.</text>
</comment>
<feature type="transmembrane region" description="Helical" evidence="7">
    <location>
        <begin position="36"/>
        <end position="54"/>
    </location>
</feature>
<evidence type="ECO:0000256" key="3">
    <source>
        <dbReference type="ARBA" id="ARBA00022475"/>
    </source>
</evidence>
<accession>A0ABV2EI75</accession>
<dbReference type="PRINTS" id="PR01837">
    <property type="entry name" value="MGTCSAPBPROT"/>
</dbReference>
<dbReference type="RefSeq" id="WP_331929201.1">
    <property type="nucleotide sequence ID" value="NZ_JBEPLU010000001.1"/>
</dbReference>
<protein>
    <recommendedName>
        <fullName evidence="7">Protein MgtC</fullName>
    </recommendedName>
</protein>
<feature type="transmembrane region" description="Helical" evidence="7">
    <location>
        <begin position="6"/>
        <end position="24"/>
    </location>
</feature>
<dbReference type="PANTHER" id="PTHR33778:SF1">
    <property type="entry name" value="MAGNESIUM TRANSPORTER YHID-RELATED"/>
    <property type="match status" value="1"/>
</dbReference>
<keyword evidence="7" id="KW-0997">Cell inner membrane</keyword>
<dbReference type="InterPro" id="IPR049177">
    <property type="entry name" value="MgtC_SapB_SrpB_YhiD_N"/>
</dbReference>
<dbReference type="Proteomes" id="UP001549110">
    <property type="component" value="Unassembled WGS sequence"/>
</dbReference>
<evidence type="ECO:0000256" key="4">
    <source>
        <dbReference type="ARBA" id="ARBA00022692"/>
    </source>
</evidence>
<feature type="domain" description="MgtC/SapB/SrpB/YhiD N-terminal" evidence="8">
    <location>
        <begin position="13"/>
        <end position="140"/>
    </location>
</feature>
<organism evidence="9 10">
    <name type="scientific">Phenylobacterium koreense</name>
    <dbReference type="NCBI Taxonomy" id="266125"/>
    <lineage>
        <taxon>Bacteria</taxon>
        <taxon>Pseudomonadati</taxon>
        <taxon>Pseudomonadota</taxon>
        <taxon>Alphaproteobacteria</taxon>
        <taxon>Caulobacterales</taxon>
        <taxon>Caulobacteraceae</taxon>
        <taxon>Phenylobacterium</taxon>
    </lineage>
</organism>
<gene>
    <name evidence="9" type="ORF">ABID41_001171</name>
</gene>
<evidence type="ECO:0000313" key="9">
    <source>
        <dbReference type="EMBL" id="MET3526076.1"/>
    </source>
</evidence>
<dbReference type="InterPro" id="IPR003416">
    <property type="entry name" value="MgtC/SapB/SrpB/YhiD_fam"/>
</dbReference>
<evidence type="ECO:0000256" key="7">
    <source>
        <dbReference type="RuleBase" id="RU365041"/>
    </source>
</evidence>
<keyword evidence="4 7" id="KW-0812">Transmembrane</keyword>
<dbReference type="PANTHER" id="PTHR33778">
    <property type="entry name" value="PROTEIN MGTC"/>
    <property type="match status" value="1"/>
</dbReference>
<keyword evidence="10" id="KW-1185">Reference proteome</keyword>
<keyword evidence="3" id="KW-1003">Cell membrane</keyword>
<comment type="subcellular location">
    <subcellularLocation>
        <location evidence="7">Cell inner membrane</location>
        <topology evidence="7">Multi-pass membrane protein</topology>
    </subcellularLocation>
    <subcellularLocation>
        <location evidence="1">Cell membrane</location>
        <topology evidence="1">Multi-pass membrane protein</topology>
    </subcellularLocation>
</comment>
<feature type="transmembrane region" description="Helical" evidence="7">
    <location>
        <begin position="98"/>
        <end position="116"/>
    </location>
</feature>
<sequence length="230" mass="24744">MDFFDPTYVVPILAAIATGGVIGYEREYRGRAAGIRTHILVCLTSTLLMLAAVHQIRWMAGTPHDVIRIDPVRMAHGVLTGIGFLCAGVIFREGFSVRGLTTAASLWITASLGLLYGISLHWLAITGTLATLLVLAGLRVADGWLPHIQHVDVVVRYVRGSAPTAAQFTAFVAEHGLKPDAVATRLLPDDTGVELASTLRGRNAHFCQGMVDKLLADPAVISFDVSPRHE</sequence>
<keyword evidence="5 7" id="KW-1133">Transmembrane helix</keyword>
<comment type="caution">
    <text evidence="9">The sequence shown here is derived from an EMBL/GenBank/DDBJ whole genome shotgun (WGS) entry which is preliminary data.</text>
</comment>
<evidence type="ECO:0000313" key="10">
    <source>
        <dbReference type="Proteomes" id="UP001549110"/>
    </source>
</evidence>
<name>A0ABV2EI75_9CAUL</name>
<evidence type="ECO:0000256" key="1">
    <source>
        <dbReference type="ARBA" id="ARBA00004651"/>
    </source>
</evidence>
<feature type="transmembrane region" description="Helical" evidence="7">
    <location>
        <begin position="74"/>
        <end position="91"/>
    </location>
</feature>
<dbReference type="Pfam" id="PF02308">
    <property type="entry name" value="MgtC"/>
    <property type="match status" value="1"/>
</dbReference>
<evidence type="ECO:0000256" key="6">
    <source>
        <dbReference type="ARBA" id="ARBA00023136"/>
    </source>
</evidence>
<proteinExistence type="inferred from homology"/>
<dbReference type="EMBL" id="JBEPLU010000001">
    <property type="protein sequence ID" value="MET3526076.1"/>
    <property type="molecule type" value="Genomic_DNA"/>
</dbReference>
<evidence type="ECO:0000256" key="2">
    <source>
        <dbReference type="ARBA" id="ARBA00009298"/>
    </source>
</evidence>
<evidence type="ECO:0000259" key="8">
    <source>
        <dbReference type="Pfam" id="PF02308"/>
    </source>
</evidence>